<sequence>MRMLKRLYSLAIMWRVSGCFFVANLDPHDIDRARVTWKSIYTMYSLLCASILFSFRMLQMWAGSHGETDSRGALSTSLLEIMRNVIGLESLVAFVVMTIRSRAVLRFLNNASAFEASVIVPVFHRAKKPYPVPYVCHIVSFACVVLYSVGHMGWLVITTYRHMTTTQTLELLYGLAANALYLASDYGNKATARAVCEVLVDYVRIQADILAQKHESGLNLRDVEELRTNLSTIQALKEEINAALDPCIVFYCLRAFSVFSLTFYALVKLGFSQVISALLLFYLLNVGFGLTDLAFTENVKLSLADIITVNMPSDHVSKVAEAVVTYSMIFIQTGDAVVSSFKPGTNLFDQQQDVVALKNL</sequence>
<proteinExistence type="predicted"/>
<evidence type="ECO:0000313" key="1">
    <source>
        <dbReference type="EMBL" id="KAH7934365.1"/>
    </source>
</evidence>
<name>A0ACB8C6C9_DERSI</name>
<protein>
    <submittedName>
        <fullName evidence="1">Uncharacterized protein</fullName>
    </submittedName>
</protein>
<gene>
    <name evidence="1" type="ORF">HPB49_025192</name>
</gene>
<evidence type="ECO:0000313" key="2">
    <source>
        <dbReference type="Proteomes" id="UP000821865"/>
    </source>
</evidence>
<keyword evidence="2" id="KW-1185">Reference proteome</keyword>
<dbReference type="EMBL" id="CM023478">
    <property type="protein sequence ID" value="KAH7934365.1"/>
    <property type="molecule type" value="Genomic_DNA"/>
</dbReference>
<reference evidence="1" key="1">
    <citation type="submission" date="2020-05" db="EMBL/GenBank/DDBJ databases">
        <title>Large-scale comparative analyses of tick genomes elucidate their genetic diversity and vector capacities.</title>
        <authorList>
            <person name="Jia N."/>
            <person name="Wang J."/>
            <person name="Shi W."/>
            <person name="Du L."/>
            <person name="Sun Y."/>
            <person name="Zhan W."/>
            <person name="Jiang J."/>
            <person name="Wang Q."/>
            <person name="Zhang B."/>
            <person name="Ji P."/>
            <person name="Sakyi L.B."/>
            <person name="Cui X."/>
            <person name="Yuan T."/>
            <person name="Jiang B."/>
            <person name="Yang W."/>
            <person name="Lam T.T.-Y."/>
            <person name="Chang Q."/>
            <person name="Ding S."/>
            <person name="Wang X."/>
            <person name="Zhu J."/>
            <person name="Ruan X."/>
            <person name="Zhao L."/>
            <person name="Wei J."/>
            <person name="Que T."/>
            <person name="Du C."/>
            <person name="Cheng J."/>
            <person name="Dai P."/>
            <person name="Han X."/>
            <person name="Huang E."/>
            <person name="Gao Y."/>
            <person name="Liu J."/>
            <person name="Shao H."/>
            <person name="Ye R."/>
            <person name="Li L."/>
            <person name="Wei W."/>
            <person name="Wang X."/>
            <person name="Wang C."/>
            <person name="Yang T."/>
            <person name="Huo Q."/>
            <person name="Li W."/>
            <person name="Guo W."/>
            <person name="Chen H."/>
            <person name="Zhou L."/>
            <person name="Ni X."/>
            <person name="Tian J."/>
            <person name="Zhou Y."/>
            <person name="Sheng Y."/>
            <person name="Liu T."/>
            <person name="Pan Y."/>
            <person name="Xia L."/>
            <person name="Li J."/>
            <person name="Zhao F."/>
            <person name="Cao W."/>
        </authorList>
    </citation>
    <scope>NUCLEOTIDE SEQUENCE</scope>
    <source>
        <strain evidence="1">Dsil-2018</strain>
    </source>
</reference>
<accession>A0ACB8C6C9</accession>
<dbReference type="Proteomes" id="UP000821865">
    <property type="component" value="Chromosome 9"/>
</dbReference>
<organism evidence="1 2">
    <name type="scientific">Dermacentor silvarum</name>
    <name type="common">Tick</name>
    <dbReference type="NCBI Taxonomy" id="543639"/>
    <lineage>
        <taxon>Eukaryota</taxon>
        <taxon>Metazoa</taxon>
        <taxon>Ecdysozoa</taxon>
        <taxon>Arthropoda</taxon>
        <taxon>Chelicerata</taxon>
        <taxon>Arachnida</taxon>
        <taxon>Acari</taxon>
        <taxon>Parasitiformes</taxon>
        <taxon>Ixodida</taxon>
        <taxon>Ixodoidea</taxon>
        <taxon>Ixodidae</taxon>
        <taxon>Rhipicephalinae</taxon>
        <taxon>Dermacentor</taxon>
    </lineage>
</organism>
<comment type="caution">
    <text evidence="1">The sequence shown here is derived from an EMBL/GenBank/DDBJ whole genome shotgun (WGS) entry which is preliminary data.</text>
</comment>